<keyword evidence="1" id="KW-1133">Transmembrane helix</keyword>
<protein>
    <submittedName>
        <fullName evidence="2">Uncharacterized protein</fullName>
    </submittedName>
</protein>
<keyword evidence="1" id="KW-0472">Membrane</keyword>
<dbReference type="EMBL" id="WJJP01000564">
    <property type="protein sequence ID" value="MBD3326336.1"/>
    <property type="molecule type" value="Genomic_DNA"/>
</dbReference>
<comment type="caution">
    <text evidence="2">The sequence shown here is derived from an EMBL/GenBank/DDBJ whole genome shotgun (WGS) entry which is preliminary data.</text>
</comment>
<proteinExistence type="predicted"/>
<feature type="transmembrane region" description="Helical" evidence="1">
    <location>
        <begin position="240"/>
        <end position="261"/>
    </location>
</feature>
<feature type="transmembrane region" description="Helical" evidence="1">
    <location>
        <begin position="52"/>
        <end position="71"/>
    </location>
</feature>
<dbReference type="AlphaFoldDB" id="A0A9D5JYZ1"/>
<sequence length="317" mass="35154">MQSISTHFKQGFSLVQKTLPYMGMRLLIYGIYALGAIIYFLIAFLLTRIFGGAGGIIMLVMIGIFGAFYYWSRRYLLYMIKAGHVAVFTELYEHGSLPSGTSQFQYGKDLVKRRVKDLSILFTVDALVDGILRTFSRSVASIADLLPLPGLEGIARAGTAIINRALTYVDEAIFSYNILHDEENLWASSKAGVILYAQSWKPLLKTAVAVWLVEKVFFVLVLILWMIPFGTFALMTSSDGLKAVFLIVAIILAVLTDRAVFEPVALATMVITYQDTVKEMTPDPQWEAKLESVSEKFRELKQKAMNAASGSAEAPAS</sequence>
<gene>
    <name evidence="2" type="ORF">GF339_17255</name>
</gene>
<feature type="transmembrane region" description="Helical" evidence="1">
    <location>
        <begin position="26"/>
        <end position="46"/>
    </location>
</feature>
<dbReference type="Proteomes" id="UP000649604">
    <property type="component" value="Unassembled WGS sequence"/>
</dbReference>
<reference evidence="2" key="1">
    <citation type="submission" date="2019-11" db="EMBL/GenBank/DDBJ databases">
        <title>Microbial mats filling the niche in hypersaline microbial mats.</title>
        <authorList>
            <person name="Wong H.L."/>
            <person name="Macleod F.I."/>
            <person name="White R.A. III"/>
            <person name="Burns B.P."/>
        </authorList>
    </citation>
    <scope>NUCLEOTIDE SEQUENCE</scope>
    <source>
        <strain evidence="2">Rbin_158</strain>
    </source>
</reference>
<evidence type="ECO:0000256" key="1">
    <source>
        <dbReference type="SAM" id="Phobius"/>
    </source>
</evidence>
<evidence type="ECO:0000313" key="2">
    <source>
        <dbReference type="EMBL" id="MBD3326336.1"/>
    </source>
</evidence>
<organism evidence="2 3">
    <name type="scientific">candidate division KSB3 bacterium</name>
    <dbReference type="NCBI Taxonomy" id="2044937"/>
    <lineage>
        <taxon>Bacteria</taxon>
        <taxon>candidate division KSB3</taxon>
    </lineage>
</organism>
<feature type="transmembrane region" description="Helical" evidence="1">
    <location>
        <begin position="208"/>
        <end position="228"/>
    </location>
</feature>
<keyword evidence="1" id="KW-0812">Transmembrane</keyword>
<accession>A0A9D5JYZ1</accession>
<name>A0A9D5JYZ1_9BACT</name>
<evidence type="ECO:0000313" key="3">
    <source>
        <dbReference type="Proteomes" id="UP000649604"/>
    </source>
</evidence>